<comment type="caution">
    <text evidence="3">The sequence shown here is derived from an EMBL/GenBank/DDBJ whole genome shotgun (WGS) entry which is preliminary data.</text>
</comment>
<dbReference type="EMBL" id="SKBQ01000008">
    <property type="protein sequence ID" value="TPX07387.1"/>
    <property type="molecule type" value="Genomic_DNA"/>
</dbReference>
<evidence type="ECO:0000313" key="4">
    <source>
        <dbReference type="Proteomes" id="UP000319257"/>
    </source>
</evidence>
<feature type="signal peptide" evidence="1">
    <location>
        <begin position="1"/>
        <end position="20"/>
    </location>
</feature>
<dbReference type="GeneID" id="41969437"/>
<dbReference type="EMBL" id="SKBQ01000008">
    <property type="protein sequence ID" value="TPX07540.1"/>
    <property type="molecule type" value="Genomic_DNA"/>
</dbReference>
<dbReference type="InParanoid" id="A0A507ATK6"/>
<evidence type="ECO:0000256" key="1">
    <source>
        <dbReference type="SAM" id="SignalP"/>
    </source>
</evidence>
<evidence type="ECO:0000313" key="3">
    <source>
        <dbReference type="EMBL" id="TPX07540.1"/>
    </source>
</evidence>
<proteinExistence type="predicted"/>
<keyword evidence="1" id="KW-0732">Signal</keyword>
<dbReference type="OrthoDB" id="4662630at2759"/>
<reference evidence="3 4" key="1">
    <citation type="submission" date="2019-06" db="EMBL/GenBank/DDBJ databases">
        <title>Draft genome sequence of the filamentous fungus Phialemoniopsis curvata isolated from diesel fuel.</title>
        <authorList>
            <person name="Varaljay V.A."/>
            <person name="Lyon W.J."/>
            <person name="Crouch A.L."/>
            <person name="Drake C.E."/>
            <person name="Hollomon J.M."/>
            <person name="Nadeau L.J."/>
            <person name="Nunn H.S."/>
            <person name="Stevenson B.S."/>
            <person name="Bojanowski C.L."/>
            <person name="Crookes-Goodson W.J."/>
        </authorList>
    </citation>
    <scope>NUCLEOTIDE SEQUENCE [LARGE SCALE GENOMIC DNA]</scope>
    <source>
        <strain evidence="3 4">D216</strain>
    </source>
</reference>
<sequence>MKLSLAALLPLVFQAASASAASALAPRGCTSFTSAVTHLTECCDETVNELFWIDKPLGLGICCLLGSILQGFVCVPQKPPPTKNSTVCSGDPVCPQKAGSDLGIEYGHCYVLQALNGLYLGHDSATKYEVDGENPGVVFRVCHVDNPACDKDAGTVVGTNGTWWMQDQMGDPTGTGFGWLGGSGDLSVQDSSTTALVVGGSPLCFGGKCSVCITFPPGGAHAPCPLNPGQSHLGVASNPNSCQPFIWQEVQCRSEQ</sequence>
<accession>A0A507ATK6</accession>
<name>A0A507ATK6_9PEZI</name>
<dbReference type="STRING" id="1093900.A0A507ATK6"/>
<dbReference type="RefSeq" id="XP_030989098.1">
    <property type="nucleotide sequence ID" value="XM_031136129.1"/>
</dbReference>
<keyword evidence="4" id="KW-1185">Reference proteome</keyword>
<organism evidence="3 4">
    <name type="scientific">Thyridium curvatum</name>
    <dbReference type="NCBI Taxonomy" id="1093900"/>
    <lineage>
        <taxon>Eukaryota</taxon>
        <taxon>Fungi</taxon>
        <taxon>Dikarya</taxon>
        <taxon>Ascomycota</taxon>
        <taxon>Pezizomycotina</taxon>
        <taxon>Sordariomycetes</taxon>
        <taxon>Sordariomycetidae</taxon>
        <taxon>Thyridiales</taxon>
        <taxon>Thyridiaceae</taxon>
        <taxon>Thyridium</taxon>
    </lineage>
</organism>
<dbReference type="Proteomes" id="UP000319257">
    <property type="component" value="Unassembled WGS sequence"/>
</dbReference>
<gene>
    <name evidence="2" type="ORF">E0L32_001990</name>
    <name evidence="3" type="ORF">E0L32_002143</name>
</gene>
<feature type="chain" id="PRO_5036363017" evidence="1">
    <location>
        <begin position="21"/>
        <end position="256"/>
    </location>
</feature>
<evidence type="ECO:0000313" key="2">
    <source>
        <dbReference type="EMBL" id="TPX07387.1"/>
    </source>
</evidence>
<dbReference type="AlphaFoldDB" id="A0A507ATK6"/>
<protein>
    <submittedName>
        <fullName evidence="3">Uncharacterized protein</fullName>
    </submittedName>
</protein>